<name>V2WMA9_MONRO</name>
<sequence>MKDQLESTDCANQKLCIRSERLEIALKAMEEALVQKNDEMKTLESHNKDQYDIMCAQVKESEQRHKCIMEQIEPVRKELNVYKGLVKYLRQALTMDNPQHFGKLLEV</sequence>
<comment type="caution">
    <text evidence="2">The sequence shown here is derived from an EMBL/GenBank/DDBJ whole genome shotgun (WGS) entry which is preliminary data.</text>
</comment>
<dbReference type="Proteomes" id="UP000017559">
    <property type="component" value="Unassembled WGS sequence"/>
</dbReference>
<dbReference type="AlphaFoldDB" id="V2WMA9"/>
<dbReference type="HOGENOM" id="CLU_2210679_0_0_1"/>
<keyword evidence="3" id="KW-1185">Reference proteome</keyword>
<gene>
    <name evidence="2" type="ORF">Moror_3235</name>
</gene>
<reference evidence="2 3" key="1">
    <citation type="journal article" date="2014" name="BMC Genomics">
        <title>Genome and secretome analysis of the hemibiotrophic fungal pathogen, Moniliophthora roreri, which causes frosty pod rot disease of cacao: mechanisms of the biotrophic and necrotrophic phases.</title>
        <authorList>
            <person name="Meinhardt L.W."/>
            <person name="Costa G.G.L."/>
            <person name="Thomazella D.P.T."/>
            <person name="Teixeira P.J.P.L."/>
            <person name="Carazzolle M.F."/>
            <person name="Schuster S.C."/>
            <person name="Carlson J.E."/>
            <person name="Guiltinan M.J."/>
            <person name="Mieczkowski P."/>
            <person name="Farmer A."/>
            <person name="Ramaraj T."/>
            <person name="Crozier J."/>
            <person name="Davis R.E."/>
            <person name="Shao J."/>
            <person name="Melnick R.L."/>
            <person name="Pereira G.A.G."/>
            <person name="Bailey B.A."/>
        </authorList>
    </citation>
    <scope>NUCLEOTIDE SEQUENCE [LARGE SCALE GENOMIC DNA]</scope>
    <source>
        <strain evidence="2 3">MCA 2997</strain>
    </source>
</reference>
<feature type="coiled-coil region" evidence="1">
    <location>
        <begin position="12"/>
        <end position="46"/>
    </location>
</feature>
<dbReference type="EMBL" id="AWSO01002324">
    <property type="protein sequence ID" value="ESK81656.1"/>
    <property type="molecule type" value="Genomic_DNA"/>
</dbReference>
<organism evidence="2 3">
    <name type="scientific">Moniliophthora roreri (strain MCA 2997)</name>
    <name type="common">Cocoa frosty pod rot fungus</name>
    <name type="synonym">Crinipellis roreri</name>
    <dbReference type="NCBI Taxonomy" id="1381753"/>
    <lineage>
        <taxon>Eukaryota</taxon>
        <taxon>Fungi</taxon>
        <taxon>Dikarya</taxon>
        <taxon>Basidiomycota</taxon>
        <taxon>Agaricomycotina</taxon>
        <taxon>Agaricomycetes</taxon>
        <taxon>Agaricomycetidae</taxon>
        <taxon>Agaricales</taxon>
        <taxon>Marasmiineae</taxon>
        <taxon>Marasmiaceae</taxon>
        <taxon>Moniliophthora</taxon>
    </lineage>
</organism>
<evidence type="ECO:0000313" key="2">
    <source>
        <dbReference type="EMBL" id="ESK81656.1"/>
    </source>
</evidence>
<protein>
    <submittedName>
        <fullName evidence="2">Uncharacterized protein</fullName>
    </submittedName>
</protein>
<evidence type="ECO:0000256" key="1">
    <source>
        <dbReference type="SAM" id="Coils"/>
    </source>
</evidence>
<proteinExistence type="predicted"/>
<accession>V2WMA9</accession>
<evidence type="ECO:0000313" key="3">
    <source>
        <dbReference type="Proteomes" id="UP000017559"/>
    </source>
</evidence>
<dbReference type="KEGG" id="mrr:Moror_3235"/>
<keyword evidence="1" id="KW-0175">Coiled coil</keyword>